<gene>
    <name evidence="7" type="ORF">RBH19_04380</name>
</gene>
<evidence type="ECO:0000313" key="7">
    <source>
        <dbReference type="EMBL" id="MDQ2069105.1"/>
    </source>
</evidence>
<dbReference type="GO" id="GO:0004674">
    <property type="term" value="F:protein serine/threonine kinase activity"/>
    <property type="evidence" value="ECO:0007669"/>
    <property type="project" value="UniProtKB-EC"/>
</dbReference>
<keyword evidence="4" id="KW-0067">ATP-binding</keyword>
<evidence type="ECO:0000256" key="3">
    <source>
        <dbReference type="ARBA" id="ARBA00022777"/>
    </source>
</evidence>
<dbReference type="PANTHER" id="PTHR43289">
    <property type="entry name" value="MITOGEN-ACTIVATED PROTEIN KINASE KINASE KINASE 20-RELATED"/>
    <property type="match status" value="1"/>
</dbReference>
<evidence type="ECO:0000256" key="4">
    <source>
        <dbReference type="ARBA" id="ARBA00022840"/>
    </source>
</evidence>
<dbReference type="InterPro" id="IPR000719">
    <property type="entry name" value="Prot_kinase_dom"/>
</dbReference>
<comment type="caution">
    <text evidence="7">The sequence shown here is derived from an EMBL/GenBank/DDBJ whole genome shotgun (WGS) entry which is preliminary data.</text>
</comment>
<accession>A0ABU0W7W1</accession>
<keyword evidence="2" id="KW-0547">Nucleotide-binding</keyword>
<feature type="compositionally biased region" description="Basic and acidic residues" evidence="5">
    <location>
        <begin position="172"/>
        <end position="186"/>
    </location>
</feature>
<keyword evidence="3 7" id="KW-0418">Kinase</keyword>
<keyword evidence="1 7" id="KW-0808">Transferase</keyword>
<dbReference type="SMART" id="SM00220">
    <property type="entry name" value="S_TKc"/>
    <property type="match status" value="1"/>
</dbReference>
<evidence type="ECO:0000259" key="6">
    <source>
        <dbReference type="PROSITE" id="PS50011"/>
    </source>
</evidence>
<dbReference type="RefSeq" id="WP_306727599.1">
    <property type="nucleotide sequence ID" value="NZ_JAVDDT010000002.1"/>
</dbReference>
<feature type="compositionally biased region" description="Polar residues" evidence="5">
    <location>
        <begin position="206"/>
        <end position="216"/>
    </location>
</feature>
<evidence type="ECO:0000256" key="1">
    <source>
        <dbReference type="ARBA" id="ARBA00022679"/>
    </source>
</evidence>
<keyword evidence="8" id="KW-1185">Reference proteome</keyword>
<dbReference type="EMBL" id="JAVDDT010000002">
    <property type="protein sequence ID" value="MDQ2069105.1"/>
    <property type="molecule type" value="Genomic_DNA"/>
</dbReference>
<sequence length="937" mass="103918">MIVIDDILEDLRKETLGLDDALTAIRQRLAEDGGDGDVARLYDRVDQSQQAGLPSPQARAIRKLLDEQTSQASVDEPAGESSGDDMFELSLEPVDEPEKPETGTDITDGPPLEADDTGEGEDDETGHETLEHAAEQATEIDEPSTDDDTLPPIRPTSAGEKAIQEHLTPAGQDRDDNPPEADDRVPTADADDAPDDHEVVMETRGSIPSSSENYGETLSERAVTTTTIIGALLGGRFELLTRISQDPYGTVYRARDHEQDEANPEAQLCGVRVLPSALARQEAITKRVEAVVKRVARLRHPGILTPVALHRDIDQAWIVTKLPVGSTLARFIRRECVKGLPADRALKIVRRIGEALAVAHERRIPHGDLKPSSIFIDDKDNVRIADFGLRTALYGNKITASQAGSTELEQMDPIEAYLSLEIMEGSPPEPADDIYALGCIAAALLTGGHPFNGKSGLRRMENDLAVPRVRSLTRHQNQILRQALEVHRGDRPDAVEAFLTALETRRGKTSKMPYAVAGAVLAIIAAAWIPTQTFLENRERQLTLTELRDAGWPGIRGSIRNLAPDEREWVLESLSGELPAQYARHVEYALEDGDPLEAESLLMEALRWYPAHPRLRELDARVEQARERMVADLSGQLRGRLEAGELERGQAIPDVIALFRDLERIEPRHELANLESLRPYYRNAVEQAAAEADPDRADGLQAAADELFPDDDPIHGLINDALTRAENQAASLAAERLAPPLAERLPVNSLADVRLIEEDWRALLRMTGGHELLDEHQASVAEIIVDGVNRRADDGRWAAANELLREMAPLLPTRQLEALRLQLTRAQLADDYRPESLRTERQGLDERRGRVEYLIEHPRMTPVWGGELIIAWRDMMGWMRPGRNWLPGLREQIEELYLNAINEKLDEGDEAAALRLTRQGRAILPESRRLQAQAAGE</sequence>
<name>A0ABU0W7W1_9GAMM</name>
<dbReference type="CDD" id="cd14014">
    <property type="entry name" value="STKc_PknB_like"/>
    <property type="match status" value="1"/>
</dbReference>
<dbReference type="Gene3D" id="3.30.200.20">
    <property type="entry name" value="Phosphorylase Kinase, domain 1"/>
    <property type="match status" value="1"/>
</dbReference>
<evidence type="ECO:0000313" key="8">
    <source>
        <dbReference type="Proteomes" id="UP001239019"/>
    </source>
</evidence>
<evidence type="ECO:0000256" key="2">
    <source>
        <dbReference type="ARBA" id="ARBA00022741"/>
    </source>
</evidence>
<feature type="domain" description="Protein kinase" evidence="6">
    <location>
        <begin position="237"/>
        <end position="515"/>
    </location>
</feature>
<dbReference type="Proteomes" id="UP001239019">
    <property type="component" value="Unassembled WGS sequence"/>
</dbReference>
<dbReference type="PROSITE" id="PS50011">
    <property type="entry name" value="PROTEIN_KINASE_DOM"/>
    <property type="match status" value="1"/>
</dbReference>
<dbReference type="Gene3D" id="1.10.510.10">
    <property type="entry name" value="Transferase(Phosphotransferase) domain 1"/>
    <property type="match status" value="1"/>
</dbReference>
<reference evidence="7 8" key="1">
    <citation type="submission" date="2023-08" db="EMBL/GenBank/DDBJ databases">
        <title>Whole-genome sequencing of halo(alkali)philic microorganisms from hypersaline lakes.</title>
        <authorList>
            <person name="Sorokin D.Y."/>
            <person name="Abbas B."/>
            <person name="Merkel A.Y."/>
        </authorList>
    </citation>
    <scope>NUCLEOTIDE SEQUENCE [LARGE SCALE GENOMIC DNA]</scope>
    <source>
        <strain evidence="7 8">AB-CW4</strain>
    </source>
</reference>
<dbReference type="EC" id="2.7.11.1" evidence="7"/>
<proteinExistence type="predicted"/>
<dbReference type="PANTHER" id="PTHR43289:SF6">
    <property type="entry name" value="SERINE_THREONINE-PROTEIN KINASE NEKL-3"/>
    <property type="match status" value="1"/>
</dbReference>
<dbReference type="SUPFAM" id="SSF56112">
    <property type="entry name" value="Protein kinase-like (PK-like)"/>
    <property type="match status" value="1"/>
</dbReference>
<evidence type="ECO:0000256" key="5">
    <source>
        <dbReference type="SAM" id="MobiDB-lite"/>
    </source>
</evidence>
<feature type="compositionally biased region" description="Acidic residues" evidence="5">
    <location>
        <begin position="138"/>
        <end position="149"/>
    </location>
</feature>
<protein>
    <submittedName>
        <fullName evidence="7">Serine/threonine-protein kinase</fullName>
        <ecNumber evidence="7">2.7.11.1</ecNumber>
    </submittedName>
</protein>
<feature type="region of interest" description="Disordered" evidence="5">
    <location>
        <begin position="168"/>
        <end position="218"/>
    </location>
</feature>
<organism evidence="7 8">
    <name type="scientific">Natronospira bacteriovora</name>
    <dbReference type="NCBI Taxonomy" id="3069753"/>
    <lineage>
        <taxon>Bacteria</taxon>
        <taxon>Pseudomonadati</taxon>
        <taxon>Pseudomonadota</taxon>
        <taxon>Gammaproteobacteria</taxon>
        <taxon>Natronospirales</taxon>
        <taxon>Natronospiraceae</taxon>
        <taxon>Natronospira</taxon>
    </lineage>
</organism>
<feature type="compositionally biased region" description="Acidic residues" evidence="5">
    <location>
        <begin position="113"/>
        <end position="125"/>
    </location>
</feature>
<dbReference type="Pfam" id="PF00069">
    <property type="entry name" value="Pkinase"/>
    <property type="match status" value="1"/>
</dbReference>
<dbReference type="InterPro" id="IPR011009">
    <property type="entry name" value="Kinase-like_dom_sf"/>
</dbReference>
<feature type="region of interest" description="Disordered" evidence="5">
    <location>
        <begin position="64"/>
        <end position="156"/>
    </location>
</feature>